<feature type="transmembrane region" description="Helical" evidence="1">
    <location>
        <begin position="129"/>
        <end position="150"/>
    </location>
</feature>
<evidence type="ECO:0000256" key="1">
    <source>
        <dbReference type="SAM" id="Phobius"/>
    </source>
</evidence>
<evidence type="ECO:0000313" key="3">
    <source>
        <dbReference type="Proteomes" id="UP000326570"/>
    </source>
</evidence>
<keyword evidence="3" id="KW-1185">Reference proteome</keyword>
<keyword evidence="1" id="KW-0812">Transmembrane</keyword>
<reference evidence="2 3" key="1">
    <citation type="submission" date="2019-09" db="EMBL/GenBank/DDBJ databases">
        <title>Genome sequence of Adhaeribacter sp. M2.</title>
        <authorList>
            <person name="Srinivasan S."/>
        </authorList>
    </citation>
    <scope>NUCLEOTIDE SEQUENCE [LARGE SCALE GENOMIC DNA]</scope>
    <source>
        <strain evidence="2 3">M2</strain>
    </source>
</reference>
<dbReference type="Proteomes" id="UP000326570">
    <property type="component" value="Unassembled WGS sequence"/>
</dbReference>
<protein>
    <submittedName>
        <fullName evidence="2">Uncharacterized protein</fullName>
    </submittedName>
</protein>
<comment type="caution">
    <text evidence="2">The sequence shown here is derived from an EMBL/GenBank/DDBJ whole genome shotgun (WGS) entry which is preliminary data.</text>
</comment>
<dbReference type="RefSeq" id="WP_150906147.1">
    <property type="nucleotide sequence ID" value="NZ_VTWT01000014.1"/>
</dbReference>
<evidence type="ECO:0000313" key="2">
    <source>
        <dbReference type="EMBL" id="KAA9325046.1"/>
    </source>
</evidence>
<keyword evidence="1" id="KW-1133">Transmembrane helix</keyword>
<proteinExistence type="predicted"/>
<keyword evidence="1" id="KW-0472">Membrane</keyword>
<organism evidence="2 3">
    <name type="scientific">Adhaeribacter soli</name>
    <dbReference type="NCBI Taxonomy" id="2607655"/>
    <lineage>
        <taxon>Bacteria</taxon>
        <taxon>Pseudomonadati</taxon>
        <taxon>Bacteroidota</taxon>
        <taxon>Cytophagia</taxon>
        <taxon>Cytophagales</taxon>
        <taxon>Hymenobacteraceae</taxon>
        <taxon>Adhaeribacter</taxon>
    </lineage>
</organism>
<gene>
    <name evidence="2" type="ORF">F0P94_19265</name>
</gene>
<sequence length="153" mass="17515">MEKDKQLDIDQLSYFSKGQDVCSLEVFKVRKLLAAEGLLRLYGTDDYYTELTREGYKAAETGIERFFDLKDQEKKSQHMSGRNVIINHGNQNTSTITDNSHLYRSFNVPSVNPAIKEKATPFRNKISDWVNIILAIITIVGAAVTIYFQFVKK</sequence>
<accession>A0A5N1IIS2</accession>
<dbReference type="AlphaFoldDB" id="A0A5N1IIS2"/>
<name>A0A5N1IIS2_9BACT</name>
<dbReference type="EMBL" id="VTWT01000014">
    <property type="protein sequence ID" value="KAA9325046.1"/>
    <property type="molecule type" value="Genomic_DNA"/>
</dbReference>